<dbReference type="GeneID" id="63792905"/>
<dbReference type="STRING" id="1196081.A0A364KVU1"/>
<comment type="caution">
    <text evidence="1">The sequence shown here is derived from an EMBL/GenBank/DDBJ whole genome shotgun (WGS) entry which is preliminary data.</text>
</comment>
<name>A0A364KVU1_TALAM</name>
<protein>
    <recommendedName>
        <fullName evidence="3">BZIP domain-containing protein</fullName>
    </recommendedName>
</protein>
<dbReference type="InterPro" id="IPR021833">
    <property type="entry name" value="DUF3425"/>
</dbReference>
<evidence type="ECO:0000313" key="2">
    <source>
        <dbReference type="Proteomes" id="UP000249363"/>
    </source>
</evidence>
<dbReference type="OrthoDB" id="2245989at2759"/>
<dbReference type="AlphaFoldDB" id="A0A364KVU1"/>
<organism evidence="1 2">
    <name type="scientific">Talaromyces amestolkiae</name>
    <dbReference type="NCBI Taxonomy" id="1196081"/>
    <lineage>
        <taxon>Eukaryota</taxon>
        <taxon>Fungi</taxon>
        <taxon>Dikarya</taxon>
        <taxon>Ascomycota</taxon>
        <taxon>Pezizomycotina</taxon>
        <taxon>Eurotiomycetes</taxon>
        <taxon>Eurotiomycetidae</taxon>
        <taxon>Eurotiales</taxon>
        <taxon>Trichocomaceae</taxon>
        <taxon>Talaromyces</taxon>
        <taxon>Talaromyces sect. Talaromyces</taxon>
    </lineage>
</organism>
<dbReference type="EMBL" id="MIKG01000006">
    <property type="protein sequence ID" value="RAO67677.1"/>
    <property type="molecule type" value="Genomic_DNA"/>
</dbReference>
<dbReference type="Pfam" id="PF11905">
    <property type="entry name" value="DUF3425"/>
    <property type="match status" value="1"/>
</dbReference>
<sequence>MDMVQTRAIRRVLSGHSSQTACNERDWRDVTDPIERKRRQNRLRQKAWRERKKATSHVDKLTRDDFSWEGYGMLVVGDQHEAIVKPTTHSSSQSTFLIPARVTDHKTCNKHKVIPPLLPYTTYATPDDPPPQIIFPLSADHCLITLVQYNVIRAMIFNMAILSLLDHLPHGCTSTFNVPSLGVVADRAIPLDLRFTALQQSTPHPYWISVIPVPRLRDNLILSAGRYDEHEFCFDLGLSLYEGFDDIERRGLLVWGQAWCGHGWEVSESFLKKWGFLLKGCSELIESTNHWRELRGDDRLVDAV</sequence>
<evidence type="ECO:0008006" key="3">
    <source>
        <dbReference type="Google" id="ProtNLM"/>
    </source>
</evidence>
<keyword evidence="2" id="KW-1185">Reference proteome</keyword>
<proteinExistence type="predicted"/>
<dbReference type="RefSeq" id="XP_040732193.1">
    <property type="nucleotide sequence ID" value="XM_040875972.1"/>
</dbReference>
<dbReference type="PANTHER" id="PTHR38116">
    <property type="entry name" value="CHROMOSOME 7, WHOLE GENOME SHOTGUN SEQUENCE"/>
    <property type="match status" value="1"/>
</dbReference>
<dbReference type="CDD" id="cd14688">
    <property type="entry name" value="bZIP_YAP"/>
    <property type="match status" value="1"/>
</dbReference>
<dbReference type="PANTHER" id="PTHR38116:SF1">
    <property type="entry name" value="BZIP DOMAIN-CONTAINING PROTEIN"/>
    <property type="match status" value="1"/>
</dbReference>
<dbReference type="Proteomes" id="UP000249363">
    <property type="component" value="Unassembled WGS sequence"/>
</dbReference>
<gene>
    <name evidence="1" type="ORF">BHQ10_003689</name>
</gene>
<accession>A0A364KVU1</accession>
<evidence type="ECO:0000313" key="1">
    <source>
        <dbReference type="EMBL" id="RAO67677.1"/>
    </source>
</evidence>
<reference evidence="1 2" key="1">
    <citation type="journal article" date="2017" name="Biotechnol. Biofuels">
        <title>Differential beta-glucosidase expression as a function of carbon source availability in Talaromyces amestolkiae: a genomic and proteomic approach.</title>
        <authorList>
            <person name="de Eugenio L.I."/>
            <person name="Mendez-Liter J.A."/>
            <person name="Nieto-Dominguez M."/>
            <person name="Alonso L."/>
            <person name="Gil-Munoz J."/>
            <person name="Barriuso J."/>
            <person name="Prieto A."/>
            <person name="Martinez M.J."/>
        </authorList>
    </citation>
    <scope>NUCLEOTIDE SEQUENCE [LARGE SCALE GENOMIC DNA]</scope>
    <source>
        <strain evidence="1 2">CIB</strain>
    </source>
</reference>